<keyword evidence="8" id="KW-1185">Reference proteome</keyword>
<dbReference type="InterPro" id="IPR036388">
    <property type="entry name" value="WH-like_DNA-bd_sf"/>
</dbReference>
<dbReference type="EMBL" id="BAAACF010000001">
    <property type="protein sequence ID" value="GAA0723452.1"/>
    <property type="molecule type" value="Genomic_DNA"/>
</dbReference>
<evidence type="ECO:0000256" key="1">
    <source>
        <dbReference type="ARBA" id="ARBA00010641"/>
    </source>
</evidence>
<dbReference type="InterPro" id="IPR013325">
    <property type="entry name" value="RNA_pol_sigma_r2"/>
</dbReference>
<gene>
    <name evidence="7" type="primary">sigY</name>
    <name evidence="7" type="ORF">GCM10008905_16080</name>
</gene>
<dbReference type="InterPro" id="IPR014284">
    <property type="entry name" value="RNA_pol_sigma-70_dom"/>
</dbReference>
<dbReference type="InterPro" id="IPR039425">
    <property type="entry name" value="RNA_pol_sigma-70-like"/>
</dbReference>
<keyword evidence="3" id="KW-0731">Sigma factor</keyword>
<comment type="similarity">
    <text evidence="1">Belongs to the sigma-70 factor family. ECF subfamily.</text>
</comment>
<dbReference type="Proteomes" id="UP001500339">
    <property type="component" value="Unassembled WGS sequence"/>
</dbReference>
<dbReference type="SUPFAM" id="SSF88659">
    <property type="entry name" value="Sigma3 and sigma4 domains of RNA polymerase sigma factors"/>
    <property type="match status" value="1"/>
</dbReference>
<comment type="caution">
    <text evidence="7">The sequence shown here is derived from an EMBL/GenBank/DDBJ whole genome shotgun (WGS) entry which is preliminary data.</text>
</comment>
<keyword evidence="4" id="KW-0804">Transcription</keyword>
<dbReference type="NCBIfam" id="NF007216">
    <property type="entry name" value="PRK09638.1"/>
    <property type="match status" value="1"/>
</dbReference>
<dbReference type="Gene3D" id="1.10.1740.10">
    <property type="match status" value="1"/>
</dbReference>
<sequence>MEEEIDIINAAKAGDKVAITMLINNNYDILKGYTIKMTSNIEEAKDIVQETLLKAIVNINKFIPNYRFSTWLITIATNIYRDTLKKNKRLILLDESIEVFTEDIENKALNNILINQALSILQELSYEKRTVFILKHYYNFSYEEIAHIMKCPIGTVRSRLHNSIKIIIRKMKERGIIDE</sequence>
<dbReference type="InterPro" id="IPR013324">
    <property type="entry name" value="RNA_pol_sigma_r3/r4-like"/>
</dbReference>
<dbReference type="NCBIfam" id="TIGR02937">
    <property type="entry name" value="sigma70-ECF"/>
    <property type="match status" value="1"/>
</dbReference>
<dbReference type="Gene3D" id="1.10.10.10">
    <property type="entry name" value="Winged helix-like DNA-binding domain superfamily/Winged helix DNA-binding domain"/>
    <property type="match status" value="1"/>
</dbReference>
<evidence type="ECO:0000256" key="3">
    <source>
        <dbReference type="ARBA" id="ARBA00023082"/>
    </source>
</evidence>
<reference evidence="7 8" key="1">
    <citation type="journal article" date="2019" name="Int. J. Syst. Evol. Microbiol.">
        <title>The Global Catalogue of Microorganisms (GCM) 10K type strain sequencing project: providing services to taxonomists for standard genome sequencing and annotation.</title>
        <authorList>
            <consortium name="The Broad Institute Genomics Platform"/>
            <consortium name="The Broad Institute Genome Sequencing Center for Infectious Disease"/>
            <person name="Wu L."/>
            <person name="Ma J."/>
        </authorList>
    </citation>
    <scope>NUCLEOTIDE SEQUENCE [LARGE SCALE GENOMIC DNA]</scope>
    <source>
        <strain evidence="7 8">JCM 1405</strain>
    </source>
</reference>
<evidence type="ECO:0000256" key="4">
    <source>
        <dbReference type="ARBA" id="ARBA00023163"/>
    </source>
</evidence>
<dbReference type="Pfam" id="PF08281">
    <property type="entry name" value="Sigma70_r4_2"/>
    <property type="match status" value="1"/>
</dbReference>
<evidence type="ECO:0000313" key="8">
    <source>
        <dbReference type="Proteomes" id="UP001500339"/>
    </source>
</evidence>
<dbReference type="SUPFAM" id="SSF88946">
    <property type="entry name" value="Sigma2 domain of RNA polymerase sigma factors"/>
    <property type="match status" value="1"/>
</dbReference>
<evidence type="ECO:0000259" key="6">
    <source>
        <dbReference type="Pfam" id="PF08281"/>
    </source>
</evidence>
<feature type="domain" description="RNA polymerase sigma factor 70 region 4 type 2" evidence="6">
    <location>
        <begin position="116"/>
        <end position="163"/>
    </location>
</feature>
<accession>A0ABN1IXK4</accession>
<name>A0ABN1IXK4_9CLOT</name>
<organism evidence="7 8">
    <name type="scientific">Clostridium malenominatum</name>
    <dbReference type="NCBI Taxonomy" id="1539"/>
    <lineage>
        <taxon>Bacteria</taxon>
        <taxon>Bacillati</taxon>
        <taxon>Bacillota</taxon>
        <taxon>Clostridia</taxon>
        <taxon>Eubacteriales</taxon>
        <taxon>Clostridiaceae</taxon>
        <taxon>Clostridium</taxon>
    </lineage>
</organism>
<dbReference type="PANTHER" id="PTHR43133:SF60">
    <property type="entry name" value="RNA POLYMERASE SIGMA FACTOR SIGV"/>
    <property type="match status" value="1"/>
</dbReference>
<dbReference type="InterPro" id="IPR007627">
    <property type="entry name" value="RNA_pol_sigma70_r2"/>
</dbReference>
<proteinExistence type="inferred from homology"/>
<evidence type="ECO:0000256" key="2">
    <source>
        <dbReference type="ARBA" id="ARBA00023015"/>
    </source>
</evidence>
<evidence type="ECO:0000313" key="7">
    <source>
        <dbReference type="EMBL" id="GAA0723452.1"/>
    </source>
</evidence>
<dbReference type="InterPro" id="IPR013249">
    <property type="entry name" value="RNA_pol_sigma70_r4_t2"/>
</dbReference>
<protein>
    <submittedName>
        <fullName evidence="7">RNA polymerase sigma factor SigY</fullName>
    </submittedName>
</protein>
<keyword evidence="2" id="KW-0805">Transcription regulation</keyword>
<dbReference type="PANTHER" id="PTHR43133">
    <property type="entry name" value="RNA POLYMERASE ECF-TYPE SIGMA FACTO"/>
    <property type="match status" value="1"/>
</dbReference>
<dbReference type="CDD" id="cd06171">
    <property type="entry name" value="Sigma70_r4"/>
    <property type="match status" value="1"/>
</dbReference>
<dbReference type="RefSeq" id="WP_343768632.1">
    <property type="nucleotide sequence ID" value="NZ_BAAACF010000001.1"/>
</dbReference>
<feature type="domain" description="RNA polymerase sigma-70 region 2" evidence="5">
    <location>
        <begin position="22"/>
        <end position="89"/>
    </location>
</feature>
<dbReference type="Pfam" id="PF04542">
    <property type="entry name" value="Sigma70_r2"/>
    <property type="match status" value="1"/>
</dbReference>
<evidence type="ECO:0000259" key="5">
    <source>
        <dbReference type="Pfam" id="PF04542"/>
    </source>
</evidence>